<dbReference type="RefSeq" id="WP_192779706.1">
    <property type="nucleotide sequence ID" value="NZ_BAAASY010000016.1"/>
</dbReference>
<evidence type="ECO:0008006" key="3">
    <source>
        <dbReference type="Google" id="ProtNLM"/>
    </source>
</evidence>
<dbReference type="EMBL" id="JADBEF010000001">
    <property type="protein sequence ID" value="MBE1565513.1"/>
    <property type="molecule type" value="Genomic_DNA"/>
</dbReference>
<comment type="caution">
    <text evidence="1">The sequence shown here is derived from an EMBL/GenBank/DDBJ whole genome shotgun (WGS) entry which is preliminary data.</text>
</comment>
<reference evidence="1 2" key="1">
    <citation type="submission" date="2020-10" db="EMBL/GenBank/DDBJ databases">
        <title>Sequencing the genomes of 1000 actinobacteria strains.</title>
        <authorList>
            <person name="Klenk H.-P."/>
        </authorList>
    </citation>
    <scope>NUCLEOTIDE SEQUENCE [LARGE SCALE GENOMIC DNA]</scope>
    <source>
        <strain evidence="1 2">DSM 43748</strain>
    </source>
</reference>
<sequence length="264" mass="28749">MKPLLIALALATAVPTQPAPKPDPVKALKAQVVPGRGVTVSVVTRMSGDGKHFLTARTTRVAGFRKGWRVDVDDSTSLYTPLKSELIEDDLRFPTLLIRAKGKSYTSGGRLIGRLPLDKKWVYTDYREESFADFGVDLFHPGTLEALLATASSVTPRTAKGSIRVSKIPGLPLGGRPGSDPKLAWALWFDAKGRVTRLATRLSHKTNDDMMLGINSDQRFTGWGARVTVEPPPADLVMSQDDLPELELPGEAAMKLTEALPKEH</sequence>
<keyword evidence="2" id="KW-1185">Reference proteome</keyword>
<dbReference type="Proteomes" id="UP000661607">
    <property type="component" value="Unassembled WGS sequence"/>
</dbReference>
<name>A0ABR9KV67_9ACTN</name>
<evidence type="ECO:0000313" key="1">
    <source>
        <dbReference type="EMBL" id="MBE1565513.1"/>
    </source>
</evidence>
<protein>
    <recommendedName>
        <fullName evidence="3">DUF2092 domain-containing protein</fullName>
    </recommendedName>
</protein>
<accession>A0ABR9KV67</accession>
<evidence type="ECO:0000313" key="2">
    <source>
        <dbReference type="Proteomes" id="UP000661607"/>
    </source>
</evidence>
<organism evidence="1 2">
    <name type="scientific">Nonomuraea africana</name>
    <dbReference type="NCBI Taxonomy" id="46171"/>
    <lineage>
        <taxon>Bacteria</taxon>
        <taxon>Bacillati</taxon>
        <taxon>Actinomycetota</taxon>
        <taxon>Actinomycetes</taxon>
        <taxon>Streptosporangiales</taxon>
        <taxon>Streptosporangiaceae</taxon>
        <taxon>Nonomuraea</taxon>
    </lineage>
</organism>
<proteinExistence type="predicted"/>
<gene>
    <name evidence="1" type="ORF">H4W81_008292</name>
</gene>